<evidence type="ECO:0000313" key="11">
    <source>
        <dbReference type="EMBL" id="TDR47803.1"/>
    </source>
</evidence>
<feature type="region of interest" description="Disordered" evidence="9">
    <location>
        <begin position="394"/>
        <end position="463"/>
    </location>
</feature>
<dbReference type="SUPFAM" id="SSF56112">
    <property type="entry name" value="Protein kinase-like (PK-like)"/>
    <property type="match status" value="1"/>
</dbReference>
<gene>
    <name evidence="11" type="ORF">DFR29_102465</name>
</gene>
<dbReference type="InterPro" id="IPR011009">
    <property type="entry name" value="Kinase-like_dom_sf"/>
</dbReference>
<evidence type="ECO:0000256" key="1">
    <source>
        <dbReference type="ARBA" id="ARBA00010886"/>
    </source>
</evidence>
<evidence type="ECO:0000256" key="8">
    <source>
        <dbReference type="PROSITE-ProRule" id="PRU10141"/>
    </source>
</evidence>
<evidence type="ECO:0000259" key="10">
    <source>
        <dbReference type="PROSITE" id="PS50011"/>
    </source>
</evidence>
<evidence type="ECO:0000256" key="2">
    <source>
        <dbReference type="ARBA" id="ARBA00012513"/>
    </source>
</evidence>
<dbReference type="GO" id="GO:0004674">
    <property type="term" value="F:protein serine/threonine kinase activity"/>
    <property type="evidence" value="ECO:0007669"/>
    <property type="project" value="UniProtKB-KW"/>
</dbReference>
<proteinExistence type="inferred from homology"/>
<dbReference type="InterPro" id="IPR008271">
    <property type="entry name" value="Ser/Thr_kinase_AS"/>
</dbReference>
<evidence type="ECO:0000256" key="6">
    <source>
        <dbReference type="ARBA" id="ARBA00022777"/>
    </source>
</evidence>
<feature type="domain" description="Protein kinase" evidence="10">
    <location>
        <begin position="8"/>
        <end position="272"/>
    </location>
</feature>
<dbReference type="PROSITE" id="PS00107">
    <property type="entry name" value="PROTEIN_KINASE_ATP"/>
    <property type="match status" value="1"/>
</dbReference>
<keyword evidence="7 8" id="KW-0067">ATP-binding</keyword>
<organism evidence="11 12">
    <name type="scientific">Tahibacter aquaticus</name>
    <dbReference type="NCBI Taxonomy" id="520092"/>
    <lineage>
        <taxon>Bacteria</taxon>
        <taxon>Pseudomonadati</taxon>
        <taxon>Pseudomonadota</taxon>
        <taxon>Gammaproteobacteria</taxon>
        <taxon>Lysobacterales</taxon>
        <taxon>Rhodanobacteraceae</taxon>
        <taxon>Tahibacter</taxon>
    </lineage>
</organism>
<dbReference type="EC" id="2.7.11.1" evidence="2"/>
<dbReference type="InterPro" id="IPR000719">
    <property type="entry name" value="Prot_kinase_dom"/>
</dbReference>
<keyword evidence="12" id="KW-1185">Reference proteome</keyword>
<dbReference type="GO" id="GO:0005524">
    <property type="term" value="F:ATP binding"/>
    <property type="evidence" value="ECO:0007669"/>
    <property type="project" value="UniProtKB-UniRule"/>
</dbReference>
<evidence type="ECO:0000256" key="5">
    <source>
        <dbReference type="ARBA" id="ARBA00022741"/>
    </source>
</evidence>
<feature type="binding site" evidence="8">
    <location>
        <position position="37"/>
    </location>
    <ligand>
        <name>ATP</name>
        <dbReference type="ChEBI" id="CHEBI:30616"/>
    </ligand>
</feature>
<dbReference type="PROSITE" id="PS00108">
    <property type="entry name" value="PROTEIN_KINASE_ST"/>
    <property type="match status" value="1"/>
</dbReference>
<comment type="caution">
    <text evidence="11">The sequence shown here is derived from an EMBL/GenBank/DDBJ whole genome shotgun (WGS) entry which is preliminary data.</text>
</comment>
<sequence>MKTQLGHYDIVAELGRGGMGVVYKGYESSLNRYVAIKVLAESLAHDESVKERFLREARSMASLNDPHIIQIYFIGEHEGQTFFVMEFVEGESLGSLLKRENKVSPAQAARVIYQTAVGLATAHDKGVVHRDIKPGNLMVNSRGAIKIADFGIALVTQDFSKKLTSTGEFVGTPGYLSPEVCLGKPVDSRSDIFSLGIVLFEMLTGRMPFTDESPLGLMLEVVRAEIPDVRQLNGDVDAELSRILSRMIAKDPNERYNNCHELAEDLSRHPALSGAPTVSLRPMVSTAAATVFGMKTPVSAQRPLPQTAPTPRPGFNAGTAAASMPTPPPLQQGAGPATRPSRVPQQAAPAPRRASPLPWAIAAAALLAVAGSVYAFRDQIPFLKSTAQPVAAAALTSPPATQPATATPPPATAATTAQTAAVQAAPTPDPTASAPATVGDSGISASPLTQAAAPTGSEAVAASGSNAPAANTYAAASEPAANANPQFVAAAEPASGDNSAPEPRASRVDALRELAAARASEGAPPGPRVARANPPQDSPVEPSEPRVPTVAVLVGGDAAIAGPARQEITRALQRAGFNVIDGGRTRDDSDGDIGRLAGRANAAVVVFVRPVGSQVLTYYGQASTLYTAQVSMRAFALKGRRSLGAGWTEQVSFTSLNATEKAREMVEPMADDIAQALGEFRGRGGRG</sequence>
<dbReference type="CDD" id="cd14014">
    <property type="entry name" value="STKc_PknB_like"/>
    <property type="match status" value="1"/>
</dbReference>
<dbReference type="SMART" id="SM00220">
    <property type="entry name" value="S_TKc"/>
    <property type="match status" value="1"/>
</dbReference>
<evidence type="ECO:0000256" key="4">
    <source>
        <dbReference type="ARBA" id="ARBA00022679"/>
    </source>
</evidence>
<protein>
    <recommendedName>
        <fullName evidence="2">non-specific serine/threonine protein kinase</fullName>
        <ecNumber evidence="2">2.7.11.1</ecNumber>
    </recommendedName>
</protein>
<feature type="region of interest" description="Disordered" evidence="9">
    <location>
        <begin position="298"/>
        <end position="353"/>
    </location>
</feature>
<keyword evidence="3 11" id="KW-0723">Serine/threonine-protein kinase</keyword>
<comment type="similarity">
    <text evidence="1">Belongs to the protein kinase superfamily. NEK Ser/Thr protein kinase family. NIMA subfamily.</text>
</comment>
<dbReference type="InterPro" id="IPR050660">
    <property type="entry name" value="NEK_Ser/Thr_kinase"/>
</dbReference>
<feature type="compositionally biased region" description="Low complexity" evidence="9">
    <location>
        <begin position="412"/>
        <end position="437"/>
    </location>
</feature>
<dbReference type="PANTHER" id="PTHR43671:SF13">
    <property type="entry name" value="SERINE_THREONINE-PROTEIN KINASE NEK2"/>
    <property type="match status" value="1"/>
</dbReference>
<dbReference type="RefSeq" id="WP_133817511.1">
    <property type="nucleotide sequence ID" value="NZ_SNZH01000002.1"/>
</dbReference>
<dbReference type="EMBL" id="SNZH01000002">
    <property type="protein sequence ID" value="TDR47803.1"/>
    <property type="molecule type" value="Genomic_DNA"/>
</dbReference>
<evidence type="ECO:0000256" key="3">
    <source>
        <dbReference type="ARBA" id="ARBA00022527"/>
    </source>
</evidence>
<reference evidence="11 12" key="1">
    <citation type="submission" date="2019-03" db="EMBL/GenBank/DDBJ databases">
        <title>Genomic Encyclopedia of Type Strains, Phase IV (KMG-IV): sequencing the most valuable type-strain genomes for metagenomic binning, comparative biology and taxonomic classification.</title>
        <authorList>
            <person name="Goeker M."/>
        </authorList>
    </citation>
    <scope>NUCLEOTIDE SEQUENCE [LARGE SCALE GENOMIC DNA]</scope>
    <source>
        <strain evidence="11 12">DSM 21667</strain>
    </source>
</reference>
<evidence type="ECO:0000313" key="12">
    <source>
        <dbReference type="Proteomes" id="UP000295293"/>
    </source>
</evidence>
<dbReference type="InterPro" id="IPR017441">
    <property type="entry name" value="Protein_kinase_ATP_BS"/>
</dbReference>
<dbReference type="PROSITE" id="PS50011">
    <property type="entry name" value="PROTEIN_KINASE_DOM"/>
    <property type="match status" value="1"/>
</dbReference>
<dbReference type="Gene3D" id="3.30.200.20">
    <property type="entry name" value="Phosphorylase Kinase, domain 1"/>
    <property type="match status" value="1"/>
</dbReference>
<dbReference type="Gene3D" id="1.10.510.10">
    <property type="entry name" value="Transferase(Phosphotransferase) domain 1"/>
    <property type="match status" value="1"/>
</dbReference>
<feature type="compositionally biased region" description="Low complexity" evidence="9">
    <location>
        <begin position="394"/>
        <end position="405"/>
    </location>
</feature>
<name>A0A4R6Z7M3_9GAMM</name>
<accession>A0A4R6Z7M3</accession>
<keyword evidence="4" id="KW-0808">Transferase</keyword>
<dbReference type="OrthoDB" id="9801841at2"/>
<keyword evidence="6 11" id="KW-0418">Kinase</keyword>
<dbReference type="FunFam" id="1.10.510.10:FF:000021">
    <property type="entry name" value="Serine/threonine protein kinase"/>
    <property type="match status" value="1"/>
</dbReference>
<evidence type="ECO:0000256" key="7">
    <source>
        <dbReference type="ARBA" id="ARBA00022840"/>
    </source>
</evidence>
<dbReference type="Proteomes" id="UP000295293">
    <property type="component" value="Unassembled WGS sequence"/>
</dbReference>
<dbReference type="PANTHER" id="PTHR43671">
    <property type="entry name" value="SERINE/THREONINE-PROTEIN KINASE NEK"/>
    <property type="match status" value="1"/>
</dbReference>
<dbReference type="Pfam" id="PF00069">
    <property type="entry name" value="Pkinase"/>
    <property type="match status" value="1"/>
</dbReference>
<dbReference type="AlphaFoldDB" id="A0A4R6Z7M3"/>
<keyword evidence="5 8" id="KW-0547">Nucleotide-binding</keyword>
<feature type="compositionally biased region" description="Low complexity" evidence="9">
    <location>
        <begin position="339"/>
        <end position="353"/>
    </location>
</feature>
<evidence type="ECO:0000256" key="9">
    <source>
        <dbReference type="SAM" id="MobiDB-lite"/>
    </source>
</evidence>
<feature type="region of interest" description="Disordered" evidence="9">
    <location>
        <begin position="517"/>
        <end position="546"/>
    </location>
</feature>